<organism evidence="2 3">
    <name type="scientific">Amycolatopsis taiwanensis</name>
    <dbReference type="NCBI Taxonomy" id="342230"/>
    <lineage>
        <taxon>Bacteria</taxon>
        <taxon>Bacillati</taxon>
        <taxon>Actinomycetota</taxon>
        <taxon>Actinomycetes</taxon>
        <taxon>Pseudonocardiales</taxon>
        <taxon>Pseudonocardiaceae</taxon>
        <taxon>Amycolatopsis</taxon>
    </lineage>
</organism>
<feature type="transmembrane region" description="Helical" evidence="1">
    <location>
        <begin position="285"/>
        <end position="307"/>
    </location>
</feature>
<keyword evidence="1" id="KW-0812">Transmembrane</keyword>
<feature type="transmembrane region" description="Helical" evidence="1">
    <location>
        <begin position="213"/>
        <end position="231"/>
    </location>
</feature>
<dbReference type="EMBL" id="BSTI01000004">
    <property type="protein sequence ID" value="GLY65810.1"/>
    <property type="molecule type" value="Genomic_DNA"/>
</dbReference>
<feature type="transmembrane region" description="Helical" evidence="1">
    <location>
        <begin position="50"/>
        <end position="70"/>
    </location>
</feature>
<keyword evidence="1" id="KW-1133">Transmembrane helix</keyword>
<evidence type="ECO:0000256" key="1">
    <source>
        <dbReference type="SAM" id="Phobius"/>
    </source>
</evidence>
<dbReference type="Proteomes" id="UP001165136">
    <property type="component" value="Unassembled WGS sequence"/>
</dbReference>
<evidence type="ECO:0000313" key="3">
    <source>
        <dbReference type="Proteomes" id="UP001165136"/>
    </source>
</evidence>
<keyword evidence="1" id="KW-0472">Membrane</keyword>
<protein>
    <submittedName>
        <fullName evidence="2">Uncharacterized protein</fullName>
    </submittedName>
</protein>
<proteinExistence type="predicted"/>
<gene>
    <name evidence="2" type="ORF">Atai01_24290</name>
</gene>
<feature type="transmembrane region" description="Helical" evidence="1">
    <location>
        <begin position="243"/>
        <end position="262"/>
    </location>
</feature>
<name>A0A9W6VEI6_9PSEU</name>
<feature type="transmembrane region" description="Helical" evidence="1">
    <location>
        <begin position="172"/>
        <end position="193"/>
    </location>
</feature>
<evidence type="ECO:0000313" key="2">
    <source>
        <dbReference type="EMBL" id="GLY65810.1"/>
    </source>
</evidence>
<dbReference type="RefSeq" id="WP_285486832.1">
    <property type="nucleotide sequence ID" value="NZ_BSTI01000004.1"/>
</dbReference>
<reference evidence="2" key="1">
    <citation type="submission" date="2023-03" db="EMBL/GenBank/DDBJ databases">
        <title>Amycolatopsis taiwanensis NBRC 103393.</title>
        <authorList>
            <person name="Ichikawa N."/>
            <person name="Sato H."/>
            <person name="Tonouchi N."/>
        </authorList>
    </citation>
    <scope>NUCLEOTIDE SEQUENCE</scope>
    <source>
        <strain evidence="2">NBRC 103393</strain>
    </source>
</reference>
<feature type="transmembrane region" description="Helical" evidence="1">
    <location>
        <begin position="12"/>
        <end position="38"/>
    </location>
</feature>
<comment type="caution">
    <text evidence="2">The sequence shown here is derived from an EMBL/GenBank/DDBJ whole genome shotgun (WGS) entry which is preliminary data.</text>
</comment>
<feature type="transmembrane region" description="Helical" evidence="1">
    <location>
        <begin position="82"/>
        <end position="102"/>
    </location>
</feature>
<keyword evidence="3" id="KW-1185">Reference proteome</keyword>
<sequence length="322" mass="33803">MDRFDRVGRGAAYGAAVAMAPYLLIKVFWVAGVLLGLIPPQGMGVTQWVLLNTVTVGMAVIGILLALALVRPWGMRLPAAPLLFCGWIASGFLVSMLPYAALDSLTDPSDGTQVEQGASAPGWEAVFIQVSFVGMGLGLAVALPAYLRRRWPRTLTGRIGDRVAVDERQDGLARASAWLLAAGAVLSACWLYWAAGGTAGLASPAEPDTDGRLLMAVSAVWALVGSAGAWTTANRRPARLPRWLPTVALWLGSGSLFAWNAWRLPFTAYAAFVGPVADSAMPQNLGVAAAIQVIALVTGAAMLRVLVRTYATTIASPVAHPA</sequence>
<feature type="transmembrane region" description="Helical" evidence="1">
    <location>
        <begin position="122"/>
        <end position="147"/>
    </location>
</feature>
<accession>A0A9W6VEI6</accession>
<dbReference type="AlphaFoldDB" id="A0A9W6VEI6"/>